<dbReference type="InterPro" id="IPR036594">
    <property type="entry name" value="Meth_synthase_dom"/>
</dbReference>
<comment type="caution">
    <text evidence="6">The sequence shown here is derived from an EMBL/GenBank/DDBJ whole genome shotgun (WGS) entry which is preliminary data.</text>
</comment>
<dbReference type="InterPro" id="IPR047057">
    <property type="entry name" value="MerR_fam"/>
</dbReference>
<evidence type="ECO:0000256" key="1">
    <source>
        <dbReference type="ARBA" id="ARBA00023015"/>
    </source>
</evidence>
<name>A0A845L3K9_9FIRM</name>
<feature type="domain" description="HTH merR-type" evidence="4">
    <location>
        <begin position="8"/>
        <end position="77"/>
    </location>
</feature>
<feature type="domain" description="B12-binding" evidence="5">
    <location>
        <begin position="180"/>
        <end position="311"/>
    </location>
</feature>
<organism evidence="6 7">
    <name type="scientific">Heliomicrobium undosum</name>
    <dbReference type="NCBI Taxonomy" id="121734"/>
    <lineage>
        <taxon>Bacteria</taxon>
        <taxon>Bacillati</taxon>
        <taxon>Bacillota</taxon>
        <taxon>Clostridia</taxon>
        <taxon>Eubacteriales</taxon>
        <taxon>Heliobacteriaceae</taxon>
        <taxon>Heliomicrobium</taxon>
    </lineage>
</organism>
<dbReference type="Proteomes" id="UP000463470">
    <property type="component" value="Unassembled WGS sequence"/>
</dbReference>
<protein>
    <submittedName>
        <fullName evidence="6">MerR family transcriptional regulator</fullName>
    </submittedName>
</protein>
<dbReference type="InterPro" id="IPR009061">
    <property type="entry name" value="DNA-bd_dom_put_sf"/>
</dbReference>
<dbReference type="InterPro" id="IPR003759">
    <property type="entry name" value="Cbl-bd_cap"/>
</dbReference>
<dbReference type="InterPro" id="IPR000551">
    <property type="entry name" value="MerR-type_HTH_dom"/>
</dbReference>
<dbReference type="RefSeq" id="WP_161257684.1">
    <property type="nucleotide sequence ID" value="NZ_WXEY01000007.1"/>
</dbReference>
<dbReference type="OrthoDB" id="5756833at2"/>
<dbReference type="GO" id="GO:0046872">
    <property type="term" value="F:metal ion binding"/>
    <property type="evidence" value="ECO:0007669"/>
    <property type="project" value="InterPro"/>
</dbReference>
<dbReference type="PANTHER" id="PTHR30204">
    <property type="entry name" value="REDOX-CYCLING DRUG-SENSING TRANSCRIPTIONAL ACTIVATOR SOXR"/>
    <property type="match status" value="1"/>
</dbReference>
<gene>
    <name evidence="6" type="ORF">GTO91_08325</name>
</gene>
<evidence type="ECO:0000259" key="5">
    <source>
        <dbReference type="PROSITE" id="PS51332"/>
    </source>
</evidence>
<dbReference type="Gene3D" id="1.10.1660.10">
    <property type="match status" value="1"/>
</dbReference>
<proteinExistence type="predicted"/>
<accession>A0A845L3K9</accession>
<dbReference type="SUPFAM" id="SSF52242">
    <property type="entry name" value="Cobalamin (vitamin B12)-binding domain"/>
    <property type="match status" value="1"/>
</dbReference>
<dbReference type="AlphaFoldDB" id="A0A845L3K9"/>
<reference evidence="6 7" key="1">
    <citation type="submission" date="2020-01" db="EMBL/GenBank/DDBJ databases">
        <title>Whole-genome sequence of Heliobacterium undosum DSM 13378.</title>
        <authorList>
            <person name="Kyndt J.A."/>
            <person name="Meyer T.E."/>
        </authorList>
    </citation>
    <scope>NUCLEOTIDE SEQUENCE [LARGE SCALE GENOMIC DNA]</scope>
    <source>
        <strain evidence="6 7">DSM 13378</strain>
    </source>
</reference>
<sequence length="370" mass="41756">MSTKDHGFYNIKAVEKMTGVAAGTLRVWEHRYQVIQPDRNKAGYRVYSQEDVQTIQWLAQQVKNGVTIGQAVKMLHQKDVLRPISPLVDTGKDALGELHRRIVLALDDYDEQKASAAMEEALSLFSMERVAVELILPILQELGERWARRELTVAHEHFASNFFRARLAAMLCALPANRDLPLVLAACVSGEHHDLGLLIFSIFLRRRGFRVIYLGQDLPTEDLYEVVGELRPRIVALSVGSRLLVPEVLLIHEQLTDMTKRGGFPMRVCIGGRGLDYDMEAPGSFERILYRRFHRVLGPLAARPRLIRLKTAYCQVKKAPQVNILRCFSICSGGEPALCWPLGIAIWFFASACQGFHWARQPAGVRSTQT</sequence>
<dbReference type="Pfam" id="PF02607">
    <property type="entry name" value="B12-binding_2"/>
    <property type="match status" value="1"/>
</dbReference>
<dbReference type="InterPro" id="IPR036724">
    <property type="entry name" value="Cobalamin-bd_sf"/>
</dbReference>
<evidence type="ECO:0000256" key="2">
    <source>
        <dbReference type="ARBA" id="ARBA00023125"/>
    </source>
</evidence>
<keyword evidence="2" id="KW-0238">DNA-binding</keyword>
<dbReference type="CDD" id="cd02065">
    <property type="entry name" value="B12-binding_like"/>
    <property type="match status" value="1"/>
</dbReference>
<dbReference type="Pfam" id="PF13411">
    <property type="entry name" value="MerR_1"/>
    <property type="match status" value="1"/>
</dbReference>
<dbReference type="Gene3D" id="3.40.50.280">
    <property type="entry name" value="Cobalamin-binding domain"/>
    <property type="match status" value="1"/>
</dbReference>
<dbReference type="Pfam" id="PF02310">
    <property type="entry name" value="B12-binding"/>
    <property type="match status" value="1"/>
</dbReference>
<dbReference type="SMART" id="SM00422">
    <property type="entry name" value="HTH_MERR"/>
    <property type="match status" value="1"/>
</dbReference>
<dbReference type="EMBL" id="WXEY01000007">
    <property type="protein sequence ID" value="MZP29709.1"/>
    <property type="molecule type" value="Genomic_DNA"/>
</dbReference>
<dbReference type="GO" id="GO:0031419">
    <property type="term" value="F:cobalamin binding"/>
    <property type="evidence" value="ECO:0007669"/>
    <property type="project" value="InterPro"/>
</dbReference>
<keyword evidence="3" id="KW-0804">Transcription</keyword>
<dbReference type="Gene3D" id="1.10.1240.10">
    <property type="entry name" value="Methionine synthase domain"/>
    <property type="match status" value="1"/>
</dbReference>
<dbReference type="InterPro" id="IPR006158">
    <property type="entry name" value="Cobalamin-bd"/>
</dbReference>
<dbReference type="SUPFAM" id="SSF46955">
    <property type="entry name" value="Putative DNA-binding domain"/>
    <property type="match status" value="1"/>
</dbReference>
<keyword evidence="1" id="KW-0805">Transcription regulation</keyword>
<evidence type="ECO:0000313" key="6">
    <source>
        <dbReference type="EMBL" id="MZP29709.1"/>
    </source>
</evidence>
<evidence type="ECO:0000259" key="4">
    <source>
        <dbReference type="PROSITE" id="PS50937"/>
    </source>
</evidence>
<evidence type="ECO:0000256" key="3">
    <source>
        <dbReference type="ARBA" id="ARBA00023163"/>
    </source>
</evidence>
<dbReference type="PROSITE" id="PS50937">
    <property type="entry name" value="HTH_MERR_2"/>
    <property type="match status" value="1"/>
</dbReference>
<dbReference type="CDD" id="cd01104">
    <property type="entry name" value="HTH_MlrA-CarA"/>
    <property type="match status" value="1"/>
</dbReference>
<dbReference type="GO" id="GO:0003677">
    <property type="term" value="F:DNA binding"/>
    <property type="evidence" value="ECO:0007669"/>
    <property type="project" value="UniProtKB-KW"/>
</dbReference>
<dbReference type="GO" id="GO:0003700">
    <property type="term" value="F:DNA-binding transcription factor activity"/>
    <property type="evidence" value="ECO:0007669"/>
    <property type="project" value="InterPro"/>
</dbReference>
<evidence type="ECO:0000313" key="7">
    <source>
        <dbReference type="Proteomes" id="UP000463470"/>
    </source>
</evidence>
<dbReference type="PROSITE" id="PS51332">
    <property type="entry name" value="B12_BINDING"/>
    <property type="match status" value="1"/>
</dbReference>
<keyword evidence="7" id="KW-1185">Reference proteome</keyword>
<dbReference type="PANTHER" id="PTHR30204:SF67">
    <property type="entry name" value="HTH-TYPE TRANSCRIPTIONAL REGULATOR MLRA-RELATED"/>
    <property type="match status" value="1"/>
</dbReference>